<dbReference type="PANTHER" id="PTHR14334:SF1">
    <property type="entry name" value="B-CELL ANTIGEN RECEPTOR COMPLEX-ASSOCIATED PROTEIN ALPHA CHAIN"/>
    <property type="match status" value="1"/>
</dbReference>
<feature type="chain" id="PRO_5012577915" description="Ig-like domain-containing protein" evidence="2">
    <location>
        <begin position="19"/>
        <end position="239"/>
    </location>
</feature>
<dbReference type="OrthoDB" id="9983389at2759"/>
<proteinExistence type="predicted"/>
<dbReference type="InterPro" id="IPR036179">
    <property type="entry name" value="Ig-like_dom_sf"/>
</dbReference>
<name>A0A210QPZ6_MIZYE</name>
<keyword evidence="5" id="KW-1185">Reference proteome</keyword>
<dbReference type="InterPro" id="IPR013783">
    <property type="entry name" value="Ig-like_fold"/>
</dbReference>
<evidence type="ECO:0000256" key="2">
    <source>
        <dbReference type="SAM" id="SignalP"/>
    </source>
</evidence>
<comment type="caution">
    <text evidence="4">The sequence shown here is derived from an EMBL/GenBank/DDBJ whole genome shotgun (WGS) entry which is preliminary data.</text>
</comment>
<dbReference type="InterPro" id="IPR003598">
    <property type="entry name" value="Ig_sub2"/>
</dbReference>
<dbReference type="SMART" id="SM00408">
    <property type="entry name" value="IGc2"/>
    <property type="match status" value="2"/>
</dbReference>
<evidence type="ECO:0000313" key="4">
    <source>
        <dbReference type="EMBL" id="OWF50805.1"/>
    </source>
</evidence>
<dbReference type="AlphaFoldDB" id="A0A210QPZ6"/>
<dbReference type="GO" id="GO:0019815">
    <property type="term" value="C:B cell receptor complex"/>
    <property type="evidence" value="ECO:0007669"/>
    <property type="project" value="TreeGrafter"/>
</dbReference>
<dbReference type="SUPFAM" id="SSF48726">
    <property type="entry name" value="Immunoglobulin"/>
    <property type="match status" value="2"/>
</dbReference>
<keyword evidence="1" id="KW-0393">Immunoglobulin domain</keyword>
<sequence>MFLFTLLISTILQVAVRGTSIRYVPSYSPVTLTCPADDQATDLTWRGPGYIQYFIGTTVAAGLSGIIKSRVSARHTGGNYTLTLKGFRYSDEGLYKCTVDGTEYLQMIIKRGRIQTTVYVQISNSVTLTCPADDQVSHLNWSKDSAMSYVWNTTVRTGLSDSIKSRISARHTGGRYTLTLTEFRSSDVGYYQCEVDDIFYTHYVYLLGIFQTWTLFFVEFKLNNPFPKILTKVLYSGLL</sequence>
<dbReference type="Proteomes" id="UP000242188">
    <property type="component" value="Unassembled WGS sequence"/>
</dbReference>
<dbReference type="PROSITE" id="PS50835">
    <property type="entry name" value="IG_LIKE"/>
    <property type="match status" value="2"/>
</dbReference>
<evidence type="ECO:0000313" key="5">
    <source>
        <dbReference type="Proteomes" id="UP000242188"/>
    </source>
</evidence>
<feature type="domain" description="Ig-like" evidence="3">
    <location>
        <begin position="18"/>
        <end position="99"/>
    </location>
</feature>
<dbReference type="SMART" id="SM00409">
    <property type="entry name" value="IG"/>
    <property type="match status" value="2"/>
</dbReference>
<accession>A0A210QPZ6</accession>
<dbReference type="GO" id="GO:0009897">
    <property type="term" value="C:external side of plasma membrane"/>
    <property type="evidence" value="ECO:0007669"/>
    <property type="project" value="TreeGrafter"/>
</dbReference>
<dbReference type="EMBL" id="NEDP02002433">
    <property type="protein sequence ID" value="OWF50805.1"/>
    <property type="molecule type" value="Genomic_DNA"/>
</dbReference>
<evidence type="ECO:0000259" key="3">
    <source>
        <dbReference type="PROSITE" id="PS50835"/>
    </source>
</evidence>
<feature type="domain" description="Ig-like" evidence="3">
    <location>
        <begin position="123"/>
        <end position="197"/>
    </location>
</feature>
<protein>
    <recommendedName>
        <fullName evidence="3">Ig-like domain-containing protein</fullName>
    </recommendedName>
</protein>
<keyword evidence="2" id="KW-0732">Signal</keyword>
<dbReference type="GO" id="GO:0050853">
    <property type="term" value="P:B cell receptor signaling pathway"/>
    <property type="evidence" value="ECO:0007669"/>
    <property type="project" value="TreeGrafter"/>
</dbReference>
<dbReference type="Pfam" id="PF07686">
    <property type="entry name" value="V-set"/>
    <property type="match status" value="1"/>
</dbReference>
<reference evidence="4 5" key="1">
    <citation type="journal article" date="2017" name="Nat. Ecol. Evol.">
        <title>Scallop genome provides insights into evolution of bilaterian karyotype and development.</title>
        <authorList>
            <person name="Wang S."/>
            <person name="Zhang J."/>
            <person name="Jiao W."/>
            <person name="Li J."/>
            <person name="Xun X."/>
            <person name="Sun Y."/>
            <person name="Guo X."/>
            <person name="Huan P."/>
            <person name="Dong B."/>
            <person name="Zhang L."/>
            <person name="Hu X."/>
            <person name="Sun X."/>
            <person name="Wang J."/>
            <person name="Zhao C."/>
            <person name="Wang Y."/>
            <person name="Wang D."/>
            <person name="Huang X."/>
            <person name="Wang R."/>
            <person name="Lv J."/>
            <person name="Li Y."/>
            <person name="Zhang Z."/>
            <person name="Liu B."/>
            <person name="Lu W."/>
            <person name="Hui Y."/>
            <person name="Liang J."/>
            <person name="Zhou Z."/>
            <person name="Hou R."/>
            <person name="Li X."/>
            <person name="Liu Y."/>
            <person name="Li H."/>
            <person name="Ning X."/>
            <person name="Lin Y."/>
            <person name="Zhao L."/>
            <person name="Xing Q."/>
            <person name="Dou J."/>
            <person name="Li Y."/>
            <person name="Mao J."/>
            <person name="Guo H."/>
            <person name="Dou H."/>
            <person name="Li T."/>
            <person name="Mu C."/>
            <person name="Jiang W."/>
            <person name="Fu Q."/>
            <person name="Fu X."/>
            <person name="Miao Y."/>
            <person name="Liu J."/>
            <person name="Yu Q."/>
            <person name="Li R."/>
            <person name="Liao H."/>
            <person name="Li X."/>
            <person name="Kong Y."/>
            <person name="Jiang Z."/>
            <person name="Chourrout D."/>
            <person name="Li R."/>
            <person name="Bao Z."/>
        </authorList>
    </citation>
    <scope>NUCLEOTIDE SEQUENCE [LARGE SCALE GENOMIC DNA]</scope>
    <source>
        <strain evidence="4 5">PY_sf001</strain>
    </source>
</reference>
<dbReference type="Gene3D" id="2.60.40.10">
    <property type="entry name" value="Immunoglobulins"/>
    <property type="match status" value="2"/>
</dbReference>
<dbReference type="InterPro" id="IPR013106">
    <property type="entry name" value="Ig_V-set"/>
</dbReference>
<dbReference type="PANTHER" id="PTHR14334">
    <property type="entry name" value="B-CELL ANTIGEN RECEPTOR COMPLEX-ASSOCIATED PROTEIN"/>
    <property type="match status" value="1"/>
</dbReference>
<gene>
    <name evidence="4" type="ORF">KP79_PYT00811</name>
</gene>
<dbReference type="InterPro" id="IPR003599">
    <property type="entry name" value="Ig_sub"/>
</dbReference>
<feature type="signal peptide" evidence="2">
    <location>
        <begin position="1"/>
        <end position="18"/>
    </location>
</feature>
<dbReference type="SMART" id="SM00406">
    <property type="entry name" value="IGv"/>
    <property type="match status" value="2"/>
</dbReference>
<evidence type="ECO:0000256" key="1">
    <source>
        <dbReference type="ARBA" id="ARBA00023319"/>
    </source>
</evidence>
<organism evidence="4 5">
    <name type="scientific">Mizuhopecten yessoensis</name>
    <name type="common">Japanese scallop</name>
    <name type="synonym">Patinopecten yessoensis</name>
    <dbReference type="NCBI Taxonomy" id="6573"/>
    <lineage>
        <taxon>Eukaryota</taxon>
        <taxon>Metazoa</taxon>
        <taxon>Spiralia</taxon>
        <taxon>Lophotrochozoa</taxon>
        <taxon>Mollusca</taxon>
        <taxon>Bivalvia</taxon>
        <taxon>Autobranchia</taxon>
        <taxon>Pteriomorphia</taxon>
        <taxon>Pectinida</taxon>
        <taxon>Pectinoidea</taxon>
        <taxon>Pectinidae</taxon>
        <taxon>Mizuhopecten</taxon>
    </lineage>
</organism>
<dbReference type="InterPro" id="IPR007110">
    <property type="entry name" value="Ig-like_dom"/>
</dbReference>